<evidence type="ECO:0000256" key="8">
    <source>
        <dbReference type="SAM" id="MobiDB-lite"/>
    </source>
</evidence>
<feature type="signal peptide" evidence="9">
    <location>
        <begin position="1"/>
        <end position="20"/>
    </location>
</feature>
<accession>A0AAD5T0G5</accession>
<keyword evidence="4" id="KW-0119">Carbohydrate metabolism</keyword>
<dbReference type="Gene3D" id="2.130.10.10">
    <property type="entry name" value="YVTN repeat-like/Quinoprotein amine dehydrogenase"/>
    <property type="match status" value="2"/>
</dbReference>
<proteinExistence type="inferred from homology"/>
<dbReference type="InterPro" id="IPR035971">
    <property type="entry name" value="CBD_sf"/>
</dbReference>
<keyword evidence="3" id="KW-0136">Cellulose degradation</keyword>
<evidence type="ECO:0000259" key="10">
    <source>
        <dbReference type="PROSITE" id="PS51164"/>
    </source>
</evidence>
<evidence type="ECO:0000256" key="5">
    <source>
        <dbReference type="ARBA" id="ARBA00023295"/>
    </source>
</evidence>
<gene>
    <name evidence="11" type="ORF">HK100_012647</name>
</gene>
<organism evidence="11 12">
    <name type="scientific">Physocladia obscura</name>
    <dbReference type="NCBI Taxonomy" id="109957"/>
    <lineage>
        <taxon>Eukaryota</taxon>
        <taxon>Fungi</taxon>
        <taxon>Fungi incertae sedis</taxon>
        <taxon>Chytridiomycota</taxon>
        <taxon>Chytridiomycota incertae sedis</taxon>
        <taxon>Chytridiomycetes</taxon>
        <taxon>Chytridiales</taxon>
        <taxon>Chytriomycetaceae</taxon>
        <taxon>Physocladia</taxon>
    </lineage>
</organism>
<dbReference type="PROSITE" id="PS51164">
    <property type="entry name" value="CBM1_2"/>
    <property type="match status" value="1"/>
</dbReference>
<evidence type="ECO:0000256" key="3">
    <source>
        <dbReference type="ARBA" id="ARBA00023001"/>
    </source>
</evidence>
<dbReference type="InterPro" id="IPR052025">
    <property type="entry name" value="Xyloglucanase_GH74"/>
</dbReference>
<dbReference type="GO" id="GO:0010411">
    <property type="term" value="P:xyloglucan metabolic process"/>
    <property type="evidence" value="ECO:0007669"/>
    <property type="project" value="TreeGrafter"/>
</dbReference>
<reference evidence="11" key="1">
    <citation type="submission" date="2020-05" db="EMBL/GenBank/DDBJ databases">
        <title>Phylogenomic resolution of chytrid fungi.</title>
        <authorList>
            <person name="Stajich J.E."/>
            <person name="Amses K."/>
            <person name="Simmons R."/>
            <person name="Seto K."/>
            <person name="Myers J."/>
            <person name="Bonds A."/>
            <person name="Quandt C.A."/>
            <person name="Barry K."/>
            <person name="Liu P."/>
            <person name="Grigoriev I."/>
            <person name="Longcore J.E."/>
            <person name="James T.Y."/>
        </authorList>
    </citation>
    <scope>NUCLEOTIDE SEQUENCE</scope>
    <source>
        <strain evidence="11">JEL0513</strain>
    </source>
</reference>
<keyword evidence="5" id="KW-0326">Glycosidase</keyword>
<dbReference type="GO" id="GO:0030248">
    <property type="term" value="F:cellulose binding"/>
    <property type="evidence" value="ECO:0007669"/>
    <property type="project" value="InterPro"/>
</dbReference>
<keyword evidence="12" id="KW-1185">Reference proteome</keyword>
<dbReference type="Proteomes" id="UP001211907">
    <property type="component" value="Unassembled WGS sequence"/>
</dbReference>
<dbReference type="FunFam" id="2.130.10.10:FF:000534">
    <property type="entry name" value="Xyloglucanase Xgh74A"/>
    <property type="match status" value="1"/>
</dbReference>
<evidence type="ECO:0000256" key="4">
    <source>
        <dbReference type="ARBA" id="ARBA00023277"/>
    </source>
</evidence>
<evidence type="ECO:0000256" key="2">
    <source>
        <dbReference type="ARBA" id="ARBA00022801"/>
    </source>
</evidence>
<dbReference type="InterPro" id="IPR015943">
    <property type="entry name" value="WD40/YVTN_repeat-like_dom_sf"/>
</dbReference>
<keyword evidence="1 9" id="KW-0732">Signal</keyword>
<dbReference type="GO" id="GO:0005576">
    <property type="term" value="C:extracellular region"/>
    <property type="evidence" value="ECO:0007669"/>
    <property type="project" value="InterPro"/>
</dbReference>
<evidence type="ECO:0000256" key="6">
    <source>
        <dbReference type="ARBA" id="ARBA00023326"/>
    </source>
</evidence>
<evidence type="ECO:0000313" key="12">
    <source>
        <dbReference type="Proteomes" id="UP001211907"/>
    </source>
</evidence>
<dbReference type="EMBL" id="JADGJH010000935">
    <property type="protein sequence ID" value="KAJ3120795.1"/>
    <property type="molecule type" value="Genomic_DNA"/>
</dbReference>
<feature type="domain" description="CBM1" evidence="10">
    <location>
        <begin position="20"/>
        <end position="56"/>
    </location>
</feature>
<dbReference type="SUPFAM" id="SSF57180">
    <property type="entry name" value="Cellulose-binding domain"/>
    <property type="match status" value="1"/>
</dbReference>
<evidence type="ECO:0000256" key="9">
    <source>
        <dbReference type="SAM" id="SignalP"/>
    </source>
</evidence>
<dbReference type="PANTHER" id="PTHR43739:SF2">
    <property type="entry name" value="OLIGOXYLOGLUCAN-REDUCING END-SPECIFIC XYLOGLUCANASE-RELATED"/>
    <property type="match status" value="1"/>
</dbReference>
<dbReference type="InterPro" id="IPR000254">
    <property type="entry name" value="CBD"/>
</dbReference>
<protein>
    <recommendedName>
        <fullName evidence="10">CBM1 domain-containing protein</fullName>
    </recommendedName>
</protein>
<keyword evidence="2" id="KW-0378">Hydrolase</keyword>
<dbReference type="GO" id="GO:0030245">
    <property type="term" value="P:cellulose catabolic process"/>
    <property type="evidence" value="ECO:0007669"/>
    <property type="project" value="UniProtKB-KW"/>
</dbReference>
<feature type="region of interest" description="Disordered" evidence="8">
    <location>
        <begin position="70"/>
        <end position="142"/>
    </location>
</feature>
<comment type="similarity">
    <text evidence="7">Belongs to the glycosyl hydrolase 74 family.</text>
</comment>
<name>A0AAD5T0G5_9FUNG</name>
<dbReference type="PANTHER" id="PTHR43739">
    <property type="entry name" value="XYLOGLUCANASE (EUROFUNG)"/>
    <property type="match status" value="1"/>
</dbReference>
<dbReference type="SMART" id="SM00236">
    <property type="entry name" value="fCBD"/>
    <property type="match status" value="1"/>
</dbReference>
<dbReference type="Pfam" id="PF00734">
    <property type="entry name" value="CBM_1"/>
    <property type="match status" value="1"/>
</dbReference>
<dbReference type="AlphaFoldDB" id="A0AAD5T0G5"/>
<evidence type="ECO:0000256" key="1">
    <source>
        <dbReference type="ARBA" id="ARBA00022729"/>
    </source>
</evidence>
<sequence length="884" mass="92153">MRVSTLAAIVLSGSFSVAQTCSPEYGQCGGLIWTGATCCVAGTVCQYQNAYYYQCLVSTAATTSSTITTSTTTTTTTTKPTTTSTTTTTTSKPTTTTTTTTKPTTTTITTTSPTTTTTTKSTTPTTTTTTSPTTTTTTTKSTTTTTTTTTAATATATSTGTAPYTWSNVEIGGGGFVSGISFSPIQQNLIYSRTDIGGCYRWDSTTGLWVQLLNWVSAANWSDIGVDSLAPDPVNVNRVYILVGTYTNSWSTTNGKVFRSDDQGATWDVQTSLSFKVGGNMPGRGMGERLAIDPNNNNIVYLGARSGNGLWKSTNAGVSFSQVTQFPVVGSYLEVAGSAYQGDKVGIVWTIFDSTTGSSGTGSSTIYVGAAENTTSSIYISKDSGTTWAALAGQPIGFLPIRAKLNNKILYVTYSNDCGPYVGTLGDVWKYNTTSAVWTLISPVASTTSGAYFGYGGLGIDAQNPDTIMVAAVNSWWPDGQIYRSLNGGSTWSALWEWTSYPSMSYRSTWDTSVLPWANLGAAAAPPVPAYGVGWMMQSLEIDPFNSNKFLYGTGLSMYGSTNLLNWDNPNTTFTLKSFVIGQEETAVIDLAAPPSGVLLYSALGDVCGFAHTSLTTVPSTVMTQPVFTSGSSVDYGGSAPAYVARAGSATTNHIGFSTSSGSSWFQASSEPSGAASGQVAVSANGLTTLWAPGGTATGVYYTTTFGSSWTQSGTLPTGSYIASDRVNATVFYAFSSGTAYYSTNSGQTFTASVTNLPTTTSSNRPLKAVPGAAGHVWLSTGTNLYKSTDGANTFTALGVQAVAVGFGVKASSGTYPAAVYISGTIGTQAGLYRSDDGGNTWVRINDDTHQYGSTNFAIDGDKNVYGRVFVGTNGLGVVYGTAD</sequence>
<evidence type="ECO:0000313" key="11">
    <source>
        <dbReference type="EMBL" id="KAJ3120795.1"/>
    </source>
</evidence>
<comment type="caution">
    <text evidence="11">The sequence shown here is derived from an EMBL/GenBank/DDBJ whole genome shotgun (WGS) entry which is preliminary data.</text>
</comment>
<keyword evidence="6" id="KW-0624">Polysaccharide degradation</keyword>
<dbReference type="GO" id="GO:0016798">
    <property type="term" value="F:hydrolase activity, acting on glycosyl bonds"/>
    <property type="evidence" value="ECO:0007669"/>
    <property type="project" value="UniProtKB-KW"/>
</dbReference>
<dbReference type="SUPFAM" id="SSF110296">
    <property type="entry name" value="Oligoxyloglucan reducing end-specific cellobiohydrolase"/>
    <property type="match status" value="2"/>
</dbReference>
<dbReference type="PROSITE" id="PS00562">
    <property type="entry name" value="CBM1_1"/>
    <property type="match status" value="1"/>
</dbReference>
<evidence type="ECO:0000256" key="7">
    <source>
        <dbReference type="ARBA" id="ARBA00037986"/>
    </source>
</evidence>
<feature type="chain" id="PRO_5041944559" description="CBM1 domain-containing protein" evidence="9">
    <location>
        <begin position="21"/>
        <end position="884"/>
    </location>
</feature>